<keyword evidence="4" id="KW-0413">Isomerase</keyword>
<dbReference type="EC" id="5.4.99.25" evidence="2"/>
<dbReference type="Gene3D" id="3.30.70.3190">
    <property type="match status" value="1"/>
</dbReference>
<evidence type="ECO:0000256" key="1">
    <source>
        <dbReference type="ARBA" id="ARBA00009652"/>
    </source>
</evidence>
<feature type="domain" description="Pus10-like C-terminal" evidence="5">
    <location>
        <begin position="1"/>
        <end position="135"/>
    </location>
</feature>
<name>A0A7C9A833_OPUST</name>
<dbReference type="PANTHER" id="PTHR21568">
    <property type="entry name" value="TRNA PSEUDOURIDINE SYNTHASE PUS10"/>
    <property type="match status" value="1"/>
</dbReference>
<dbReference type="Pfam" id="PF21238">
    <property type="entry name" value="Pus10_C"/>
    <property type="match status" value="1"/>
</dbReference>
<reference evidence="6" key="2">
    <citation type="submission" date="2020-07" db="EMBL/GenBank/DDBJ databases">
        <authorList>
            <person name="Vera ALvarez R."/>
            <person name="Arias-Moreno D.M."/>
            <person name="Jimenez-Jacinto V."/>
            <person name="Jimenez-Bremont J.F."/>
            <person name="Swaminathan K."/>
            <person name="Moose S.P."/>
            <person name="Guerrero-Gonzalez M.L."/>
            <person name="Marino-Ramirez L."/>
            <person name="Landsman D."/>
            <person name="Rodriguez-Kessler M."/>
            <person name="Delgado-Sanchez P."/>
        </authorList>
    </citation>
    <scope>NUCLEOTIDE SEQUENCE</scope>
    <source>
        <tissue evidence="6">Cladode</tissue>
    </source>
</reference>
<reference evidence="6" key="1">
    <citation type="journal article" date="2013" name="J. Plant Res.">
        <title>Effect of fungi and light on seed germination of three Opuntia species from semiarid lands of central Mexico.</title>
        <authorList>
            <person name="Delgado-Sanchez P."/>
            <person name="Jimenez-Bremont J.F."/>
            <person name="Guerrero-Gonzalez Mde L."/>
            <person name="Flores J."/>
        </authorList>
    </citation>
    <scope>NUCLEOTIDE SEQUENCE</scope>
    <source>
        <tissue evidence="6">Cladode</tissue>
    </source>
</reference>
<dbReference type="Gene3D" id="3.30.70.2510">
    <property type="match status" value="1"/>
</dbReference>
<sequence>MLGSGRPFLLEIQNPRVLSSELSVKEMEEKVNTLGGELIKVKNLKVVDDQVWTLMREGEAEKQKQYAALVWTSRELEDKDLQMISSRKDMKILQNTPVRVLHRRSPLEREKIIHWMTIEKITGSTQYFLLHLCTQVLLPAIPFRTILP</sequence>
<evidence type="ECO:0000256" key="3">
    <source>
        <dbReference type="ARBA" id="ARBA00022694"/>
    </source>
</evidence>
<dbReference type="EMBL" id="GISG01213440">
    <property type="protein sequence ID" value="MBA4661739.1"/>
    <property type="molecule type" value="Transcribed_RNA"/>
</dbReference>
<proteinExistence type="inferred from homology"/>
<dbReference type="GO" id="GO:0160148">
    <property type="term" value="F:tRNA pseudouridine(55) synthase activity"/>
    <property type="evidence" value="ECO:0007669"/>
    <property type="project" value="UniProtKB-EC"/>
</dbReference>
<dbReference type="GO" id="GO:0031119">
    <property type="term" value="P:tRNA pseudouridine synthesis"/>
    <property type="evidence" value="ECO:0007669"/>
    <property type="project" value="TreeGrafter"/>
</dbReference>
<organism evidence="6">
    <name type="scientific">Opuntia streptacantha</name>
    <name type="common">Prickly pear cactus</name>
    <name type="synonym">Opuntia cardona</name>
    <dbReference type="NCBI Taxonomy" id="393608"/>
    <lineage>
        <taxon>Eukaryota</taxon>
        <taxon>Viridiplantae</taxon>
        <taxon>Streptophyta</taxon>
        <taxon>Embryophyta</taxon>
        <taxon>Tracheophyta</taxon>
        <taxon>Spermatophyta</taxon>
        <taxon>Magnoliopsida</taxon>
        <taxon>eudicotyledons</taxon>
        <taxon>Gunneridae</taxon>
        <taxon>Pentapetalae</taxon>
        <taxon>Caryophyllales</taxon>
        <taxon>Cactineae</taxon>
        <taxon>Cactaceae</taxon>
        <taxon>Opuntioideae</taxon>
        <taxon>Opuntia</taxon>
    </lineage>
</organism>
<keyword evidence="3" id="KW-0819">tRNA processing</keyword>
<dbReference type="InterPro" id="IPR048741">
    <property type="entry name" value="Pus10-like_C"/>
</dbReference>
<protein>
    <recommendedName>
        <fullName evidence="2">tRNA pseudouridine(55) synthase</fullName>
        <ecNumber evidence="2">5.4.99.25</ecNumber>
    </recommendedName>
</protein>
<dbReference type="SUPFAM" id="SSF55120">
    <property type="entry name" value="Pseudouridine synthase"/>
    <property type="match status" value="1"/>
</dbReference>
<evidence type="ECO:0000256" key="2">
    <source>
        <dbReference type="ARBA" id="ARBA00012787"/>
    </source>
</evidence>
<evidence type="ECO:0000313" key="6">
    <source>
        <dbReference type="EMBL" id="MBA4661739.1"/>
    </source>
</evidence>
<dbReference type="AlphaFoldDB" id="A0A7C9A833"/>
<evidence type="ECO:0000256" key="4">
    <source>
        <dbReference type="ARBA" id="ARBA00023235"/>
    </source>
</evidence>
<dbReference type="PANTHER" id="PTHR21568:SF0">
    <property type="entry name" value="TRNA PSEUDOURIDINE SYNTHASE PUS10"/>
    <property type="match status" value="1"/>
</dbReference>
<dbReference type="InterPro" id="IPR020103">
    <property type="entry name" value="PsdUridine_synth_cat_dom_sf"/>
</dbReference>
<accession>A0A7C9A833</accession>
<dbReference type="GO" id="GO:0003723">
    <property type="term" value="F:RNA binding"/>
    <property type="evidence" value="ECO:0007669"/>
    <property type="project" value="InterPro"/>
</dbReference>
<evidence type="ECO:0000259" key="5">
    <source>
        <dbReference type="Pfam" id="PF21238"/>
    </source>
</evidence>
<comment type="similarity">
    <text evidence="1">Belongs to the pseudouridine synthase Pus10 family.</text>
</comment>
<dbReference type="InterPro" id="IPR039894">
    <property type="entry name" value="Pus10-like"/>
</dbReference>